<gene>
    <name evidence="1" type="ORF">LCGC14_2082870</name>
</gene>
<accession>A0A0F9HC33</accession>
<evidence type="ECO:0000313" key="1">
    <source>
        <dbReference type="EMBL" id="KKL72642.1"/>
    </source>
</evidence>
<reference evidence="1" key="1">
    <citation type="journal article" date="2015" name="Nature">
        <title>Complex archaea that bridge the gap between prokaryotes and eukaryotes.</title>
        <authorList>
            <person name="Spang A."/>
            <person name="Saw J.H."/>
            <person name="Jorgensen S.L."/>
            <person name="Zaremba-Niedzwiedzka K."/>
            <person name="Martijn J."/>
            <person name="Lind A.E."/>
            <person name="van Eijk R."/>
            <person name="Schleper C."/>
            <person name="Guy L."/>
            <person name="Ettema T.J."/>
        </authorList>
    </citation>
    <scope>NUCLEOTIDE SEQUENCE</scope>
</reference>
<sequence length="298" mass="34115">MPKTLTYETVLQWVSLVDGNFTTRQMWSELNIITPEGKAYLRVCLNRAAEAGMIAKTSVDGRYRRIDNEKKPIDWQAADLTKTLPIRLPFDIHNIARIYPKSIIIVAGSKNEGKTAFLLKCVQLNMERFVVDLYNSETGPEQLKERFSPLNIPIPAPFNVYERYDNFGDIIVPDHLSVIDYLDFNSEVYLVGAEIDHIFRKLDCAAIIGLQKPPPSVTYIKGAKKVIDRDLAYGGGFTAKRAVLYISLSQHRCKLVYVKTPADPKIRPDNMTWTYDFDDDGYFCNIKRSWETPMDDVF</sequence>
<dbReference type="EMBL" id="LAZR01025209">
    <property type="protein sequence ID" value="KKL72642.1"/>
    <property type="molecule type" value="Genomic_DNA"/>
</dbReference>
<organism evidence="1">
    <name type="scientific">marine sediment metagenome</name>
    <dbReference type="NCBI Taxonomy" id="412755"/>
    <lineage>
        <taxon>unclassified sequences</taxon>
        <taxon>metagenomes</taxon>
        <taxon>ecological metagenomes</taxon>
    </lineage>
</organism>
<dbReference type="AlphaFoldDB" id="A0A0F9HC33"/>
<comment type="caution">
    <text evidence="1">The sequence shown here is derived from an EMBL/GenBank/DDBJ whole genome shotgun (WGS) entry which is preliminary data.</text>
</comment>
<proteinExistence type="predicted"/>
<protein>
    <submittedName>
        <fullName evidence="1">Uncharacterized protein</fullName>
    </submittedName>
</protein>
<name>A0A0F9HC33_9ZZZZ</name>